<dbReference type="AlphaFoldDB" id="A0A3Q3JEN8"/>
<dbReference type="GO" id="GO:0005811">
    <property type="term" value="C:lipid droplet"/>
    <property type="evidence" value="ECO:0007669"/>
    <property type="project" value="TreeGrafter"/>
</dbReference>
<dbReference type="GO" id="GO:0005737">
    <property type="term" value="C:cytoplasm"/>
    <property type="evidence" value="ECO:0007669"/>
    <property type="project" value="TreeGrafter"/>
</dbReference>
<evidence type="ECO:0000313" key="4">
    <source>
        <dbReference type="Ensembl" id="ENSMALP00000017768.1"/>
    </source>
</evidence>
<dbReference type="Proteomes" id="UP000261600">
    <property type="component" value="Unplaced"/>
</dbReference>
<dbReference type="GO" id="GO:0055088">
    <property type="term" value="P:lipid homeostasis"/>
    <property type="evidence" value="ECO:0007669"/>
    <property type="project" value="TreeGrafter"/>
</dbReference>
<dbReference type="InterPro" id="IPR016035">
    <property type="entry name" value="Acyl_Trfase/lysoPLipase"/>
</dbReference>
<evidence type="ECO:0000313" key="5">
    <source>
        <dbReference type="Proteomes" id="UP000261600"/>
    </source>
</evidence>
<dbReference type="GO" id="GO:0019433">
    <property type="term" value="P:triglyceride catabolic process"/>
    <property type="evidence" value="ECO:0007669"/>
    <property type="project" value="TreeGrafter"/>
</dbReference>
<accession>A0A3Q3JEN8</accession>
<keyword evidence="2" id="KW-0442">Lipid degradation</keyword>
<dbReference type="PANTHER" id="PTHR12406:SF46">
    <property type="entry name" value="PATATIN-LIKE PHOSPHOLIPASE DOMAIN-CONTAINING PROTEIN 2"/>
    <property type="match status" value="1"/>
</dbReference>
<evidence type="ECO:0000256" key="1">
    <source>
        <dbReference type="ARBA" id="ARBA00023098"/>
    </source>
</evidence>
<dbReference type="GO" id="GO:0004806">
    <property type="term" value="F:triacylglycerol lipase activity"/>
    <property type="evidence" value="ECO:0007669"/>
    <property type="project" value="TreeGrafter"/>
</dbReference>
<dbReference type="Pfam" id="PF01734">
    <property type="entry name" value="Patatin"/>
    <property type="match status" value="1"/>
</dbReference>
<keyword evidence="2" id="KW-0378">Hydrolase</keyword>
<organism evidence="4 5">
    <name type="scientific">Monopterus albus</name>
    <name type="common">Swamp eel</name>
    <dbReference type="NCBI Taxonomy" id="43700"/>
    <lineage>
        <taxon>Eukaryota</taxon>
        <taxon>Metazoa</taxon>
        <taxon>Chordata</taxon>
        <taxon>Craniata</taxon>
        <taxon>Vertebrata</taxon>
        <taxon>Euteleostomi</taxon>
        <taxon>Actinopterygii</taxon>
        <taxon>Neopterygii</taxon>
        <taxon>Teleostei</taxon>
        <taxon>Neoteleostei</taxon>
        <taxon>Acanthomorphata</taxon>
        <taxon>Anabantaria</taxon>
        <taxon>Synbranchiformes</taxon>
        <taxon>Synbranchidae</taxon>
        <taxon>Monopterus</taxon>
    </lineage>
</organism>
<keyword evidence="1 2" id="KW-0443">Lipid metabolism</keyword>
<feature type="short sequence motif" description="GXSXG" evidence="2">
    <location>
        <begin position="48"/>
        <end position="52"/>
    </location>
</feature>
<dbReference type="GO" id="GO:0016020">
    <property type="term" value="C:membrane"/>
    <property type="evidence" value="ECO:0007669"/>
    <property type="project" value="TreeGrafter"/>
</dbReference>
<reference evidence="4" key="2">
    <citation type="submission" date="2025-09" db="UniProtKB">
        <authorList>
            <consortium name="Ensembl"/>
        </authorList>
    </citation>
    <scope>IDENTIFICATION</scope>
</reference>
<reference evidence="4" key="1">
    <citation type="submission" date="2025-08" db="UniProtKB">
        <authorList>
            <consortium name="Ensembl"/>
        </authorList>
    </citation>
    <scope>IDENTIFICATION</scope>
</reference>
<sequence length="255" mass="28106">MSSCHYPEVPLSISFSGSGFMATYQLGVAQCFLKYAPQILRTAPRVLGASAGSLVAAAVVFTMRDEMLHFAKQMKAFTLGPLNPSINVFHWLECLLHKHLPSDAHQLASGRLSVAMTRLIDGKRFIMSEFQTKEDVALLCSCFVPGYCGLLPPSFKGVHYIDGGFSSIQPVSCSRTLTVSPFSGEIDICPADTSCTWDMVVNVVTFKVSKANGIRIINAVFPMNLEVLEQAYHRGYKDAIHFLLWNGVSKYGDYF</sequence>
<feature type="domain" description="PNPLA" evidence="3">
    <location>
        <begin position="13"/>
        <end position="175"/>
    </location>
</feature>
<evidence type="ECO:0000259" key="3">
    <source>
        <dbReference type="PROSITE" id="PS51635"/>
    </source>
</evidence>
<dbReference type="InterPro" id="IPR033562">
    <property type="entry name" value="PLPL"/>
</dbReference>
<dbReference type="STRING" id="43700.ENSMALP00000017768"/>
<evidence type="ECO:0000256" key="2">
    <source>
        <dbReference type="PROSITE-ProRule" id="PRU01161"/>
    </source>
</evidence>
<feature type="active site" description="Proton acceptor" evidence="2">
    <location>
        <position position="162"/>
    </location>
</feature>
<dbReference type="SUPFAM" id="SSF52151">
    <property type="entry name" value="FabD/lysophospholipase-like"/>
    <property type="match status" value="1"/>
</dbReference>
<protein>
    <recommendedName>
        <fullName evidence="3">PNPLA domain-containing protein</fullName>
    </recommendedName>
</protein>
<proteinExistence type="predicted"/>
<dbReference type="Gene3D" id="3.40.1090.10">
    <property type="entry name" value="Cytosolic phospholipase A2 catalytic domain"/>
    <property type="match status" value="1"/>
</dbReference>
<feature type="short sequence motif" description="DGA/G" evidence="2">
    <location>
        <begin position="162"/>
        <end position="164"/>
    </location>
</feature>
<keyword evidence="5" id="KW-1185">Reference proteome</keyword>
<comment type="caution">
    <text evidence="2">Lacks conserved residue(s) required for the propagation of feature annotation.</text>
</comment>
<dbReference type="PROSITE" id="PS51635">
    <property type="entry name" value="PNPLA"/>
    <property type="match status" value="1"/>
</dbReference>
<name>A0A3Q3JEN8_MONAL</name>
<feature type="active site" description="Nucleophile" evidence="2">
    <location>
        <position position="50"/>
    </location>
</feature>
<dbReference type="InterPro" id="IPR002641">
    <property type="entry name" value="PNPLA_dom"/>
</dbReference>
<dbReference type="Ensembl" id="ENSMALT00000018115.1">
    <property type="protein sequence ID" value="ENSMALP00000017768.1"/>
    <property type="gene ID" value="ENSMALG00000012401.1"/>
</dbReference>
<dbReference type="PANTHER" id="PTHR12406">
    <property type="entry name" value="CALCIUM-INDEPENDENT PHOSPHOLIPASE A2 IPLA2 -RELATED"/>
    <property type="match status" value="1"/>
</dbReference>